<organism evidence="2 3">
    <name type="scientific">Streptomyces werraensis</name>
    <dbReference type="NCBI Taxonomy" id="68284"/>
    <lineage>
        <taxon>Bacteria</taxon>
        <taxon>Bacillati</taxon>
        <taxon>Actinomycetota</taxon>
        <taxon>Actinomycetes</taxon>
        <taxon>Kitasatosporales</taxon>
        <taxon>Streptomycetaceae</taxon>
        <taxon>Streptomyces</taxon>
    </lineage>
</organism>
<reference evidence="2 3" key="1">
    <citation type="submission" date="2024-06" db="EMBL/GenBank/DDBJ databases">
        <title>The Natural Products Discovery Center: Release of the First 8490 Sequenced Strains for Exploring Actinobacteria Biosynthetic Diversity.</title>
        <authorList>
            <person name="Kalkreuter E."/>
            <person name="Kautsar S.A."/>
            <person name="Yang D."/>
            <person name="Bader C.D."/>
            <person name="Teijaro C.N."/>
            <person name="Fluegel L."/>
            <person name="Davis C.M."/>
            <person name="Simpson J.R."/>
            <person name="Lauterbach L."/>
            <person name="Steele A.D."/>
            <person name="Gui C."/>
            <person name="Meng S."/>
            <person name="Li G."/>
            <person name="Viehrig K."/>
            <person name="Ye F."/>
            <person name="Su P."/>
            <person name="Kiefer A.F."/>
            <person name="Nichols A."/>
            <person name="Cepeda A.J."/>
            <person name="Yan W."/>
            <person name="Fan B."/>
            <person name="Jiang Y."/>
            <person name="Adhikari A."/>
            <person name="Zheng C.-J."/>
            <person name="Schuster L."/>
            <person name="Cowan T.M."/>
            <person name="Smanski M.J."/>
            <person name="Chevrette M.G."/>
            <person name="De Carvalho L.P.S."/>
            <person name="Shen B."/>
        </authorList>
    </citation>
    <scope>NUCLEOTIDE SEQUENCE [LARGE SCALE GENOMIC DNA]</scope>
    <source>
        <strain evidence="2 3">NPDC052768</strain>
    </source>
</reference>
<evidence type="ECO:0000313" key="3">
    <source>
        <dbReference type="Proteomes" id="UP001552527"/>
    </source>
</evidence>
<keyword evidence="2" id="KW-0378">Hydrolase</keyword>
<name>A0ABV3JB08_9ACTN</name>
<feature type="domain" description="AB hydrolase-1" evidence="1">
    <location>
        <begin position="100"/>
        <end position="153"/>
    </location>
</feature>
<protein>
    <submittedName>
        <fullName evidence="2">Alpha/beta fold hydrolase</fullName>
    </submittedName>
</protein>
<dbReference type="SUPFAM" id="SSF53474">
    <property type="entry name" value="alpha/beta-Hydrolases"/>
    <property type="match status" value="1"/>
</dbReference>
<proteinExistence type="predicted"/>
<dbReference type="Gene3D" id="3.40.50.1820">
    <property type="entry name" value="alpha/beta hydrolase"/>
    <property type="match status" value="1"/>
</dbReference>
<evidence type="ECO:0000313" key="2">
    <source>
        <dbReference type="EMBL" id="MEV5244064.1"/>
    </source>
</evidence>
<evidence type="ECO:0000259" key="1">
    <source>
        <dbReference type="Pfam" id="PF00561"/>
    </source>
</evidence>
<dbReference type="InterPro" id="IPR000073">
    <property type="entry name" value="AB_hydrolase_1"/>
</dbReference>
<accession>A0ABV3JB08</accession>
<dbReference type="EMBL" id="JBFATE010000001">
    <property type="protein sequence ID" value="MEV5244064.1"/>
    <property type="molecule type" value="Genomic_DNA"/>
</dbReference>
<dbReference type="Proteomes" id="UP001552527">
    <property type="component" value="Unassembled WGS sequence"/>
</dbReference>
<dbReference type="RefSeq" id="WP_364018105.1">
    <property type="nucleotide sequence ID" value="NZ_JBFATD010000001.1"/>
</dbReference>
<dbReference type="InterPro" id="IPR029058">
    <property type="entry name" value="AB_hydrolase_fold"/>
</dbReference>
<dbReference type="GO" id="GO:0016787">
    <property type="term" value="F:hydrolase activity"/>
    <property type="evidence" value="ECO:0007669"/>
    <property type="project" value="UniProtKB-KW"/>
</dbReference>
<sequence>MSEPQKLPLIYVRGFAGDTSGINQVVTDPFYGFNEGSTHIRIGPDNEPDFYQFESPLLRLHLDEGYEILMDGSQAVYLDSHATVPPNSIWIHRFYDVSASTWSARPQEFRIETAAEDLLTLIDTVREKSGAPRVHLVAHSMGGLVCRCLIQKVLPDLGRDPAACVGKLFTYGTPHGGITFDFGLGMLERLRDAIGVNGAQIFGPERMYEYLTPKFLTGPDGPPPGWDPREMPSDRPFAFPRERVFCLVGTNPADYDVAHGLSAAVVGSRSDGLVQIDNAYVPGAHRAYVHRSHSGRYGLVNSEEGYQNLRRFLFGDRKVEAALVGHRLPDREDTAWQAEVGLSVRGMQIVMHERTTAQWCPIQLRDAVRNVTAEGADGDAADTGACVPLVDTFLGSDLPRPGDTGSMRYALHLRILSLRERNGLLSFGSHLEQTADFDDTLVVDVFTGRASSAPALSAVWNSDIPGSIRDHLPDGSARTDENPEPGVWVGHVELPGTAAPILGADARIRLTVTPWH</sequence>
<comment type="caution">
    <text evidence="2">The sequence shown here is derived from an EMBL/GenBank/DDBJ whole genome shotgun (WGS) entry which is preliminary data.</text>
</comment>
<keyword evidence="3" id="KW-1185">Reference proteome</keyword>
<gene>
    <name evidence="2" type="ORF">AB0K95_02110</name>
</gene>
<dbReference type="Pfam" id="PF00561">
    <property type="entry name" value="Abhydrolase_1"/>
    <property type="match status" value="1"/>
</dbReference>